<dbReference type="AlphaFoldDB" id="A0A0E9RIJ4"/>
<accession>A0A0E9RIJ4</accession>
<feature type="chain" id="PRO_5002431953" description="Secreted protein" evidence="1">
    <location>
        <begin position="23"/>
        <end position="84"/>
    </location>
</feature>
<keyword evidence="1" id="KW-0732">Signal</keyword>
<proteinExistence type="predicted"/>
<reference evidence="2" key="1">
    <citation type="submission" date="2014-11" db="EMBL/GenBank/DDBJ databases">
        <authorList>
            <person name="Amaro Gonzalez C."/>
        </authorList>
    </citation>
    <scope>NUCLEOTIDE SEQUENCE</scope>
</reference>
<sequence>MHTFNQWMWLWFQRLLITPAQPASFLSEHYTNENADSNLSLLSCPGASAFDICLCENQPSINNERFPHHIEILCLTVQLMLDAQ</sequence>
<organism evidence="2">
    <name type="scientific">Anguilla anguilla</name>
    <name type="common">European freshwater eel</name>
    <name type="synonym">Muraena anguilla</name>
    <dbReference type="NCBI Taxonomy" id="7936"/>
    <lineage>
        <taxon>Eukaryota</taxon>
        <taxon>Metazoa</taxon>
        <taxon>Chordata</taxon>
        <taxon>Craniata</taxon>
        <taxon>Vertebrata</taxon>
        <taxon>Euteleostomi</taxon>
        <taxon>Actinopterygii</taxon>
        <taxon>Neopterygii</taxon>
        <taxon>Teleostei</taxon>
        <taxon>Anguilliformes</taxon>
        <taxon>Anguillidae</taxon>
        <taxon>Anguilla</taxon>
    </lineage>
</organism>
<feature type="signal peptide" evidence="1">
    <location>
        <begin position="1"/>
        <end position="22"/>
    </location>
</feature>
<reference evidence="2" key="2">
    <citation type="journal article" date="2015" name="Fish Shellfish Immunol.">
        <title>Early steps in the European eel (Anguilla anguilla)-Vibrio vulnificus interaction in the gills: Role of the RtxA13 toxin.</title>
        <authorList>
            <person name="Callol A."/>
            <person name="Pajuelo D."/>
            <person name="Ebbesson L."/>
            <person name="Teles M."/>
            <person name="MacKenzie S."/>
            <person name="Amaro C."/>
        </authorList>
    </citation>
    <scope>NUCLEOTIDE SEQUENCE</scope>
</reference>
<protein>
    <recommendedName>
        <fullName evidence="3">Secreted protein</fullName>
    </recommendedName>
</protein>
<dbReference type="EMBL" id="GBXM01079945">
    <property type="protein sequence ID" value="JAH28632.1"/>
    <property type="molecule type" value="Transcribed_RNA"/>
</dbReference>
<evidence type="ECO:0000256" key="1">
    <source>
        <dbReference type="SAM" id="SignalP"/>
    </source>
</evidence>
<evidence type="ECO:0000313" key="2">
    <source>
        <dbReference type="EMBL" id="JAH28632.1"/>
    </source>
</evidence>
<evidence type="ECO:0008006" key="3">
    <source>
        <dbReference type="Google" id="ProtNLM"/>
    </source>
</evidence>
<name>A0A0E9RIJ4_ANGAN</name>